<feature type="region of interest" description="Disordered" evidence="2">
    <location>
        <begin position="132"/>
        <end position="206"/>
    </location>
</feature>
<sequence>MSQNARSLKSDDKMTISTKLYPPLEHVDQPLPNNVILLDSNDNIFNYDRDGITSSWSVHSNWSSIQQDDGRASSLDSWGEDEFDRQAARRVLDMFAEIDLALYEGKRLDIPLIDAECTDWRAMFPHFRLTGRRIRPQSRSTTPHRPPSVTVASTRNRKKKKKRKLRSSLPSTSKQAEEIFAQHGTLEDGEDGVQSPSKLKSARSQESDNFRAAVVQELTARHLWSDVMTCISPLIDSYRPELPETNRSSPAVKRHSVPPHAIEKLSGQSRRSTQANVVTFLAEYQSPVPRRVQSLGAPKQRTVRQPIPSNSRMISAVKLQPRKLRPIRTTASDPSAYPTAAARKQTTSKGWSRLPPIDSSRSPRVQLSVAPRPTSAHSGRVQFKVSVKKERSRTFDDIQSIEEIDQFPSLTVISDLPLTATSGKSRKRTSRKDLLREIPRHTAQRASARKNN</sequence>
<evidence type="ECO:0000256" key="2">
    <source>
        <dbReference type="SAM" id="MobiDB-lite"/>
    </source>
</evidence>
<dbReference type="InterPro" id="IPR022194">
    <property type="entry name" value="DUF3719"/>
</dbReference>
<name>A0A914VKD4_9BILA</name>
<evidence type="ECO:0000256" key="1">
    <source>
        <dbReference type="ARBA" id="ARBA00008309"/>
    </source>
</evidence>
<dbReference type="Proteomes" id="UP000887566">
    <property type="component" value="Unplaced"/>
</dbReference>
<evidence type="ECO:0000313" key="5">
    <source>
        <dbReference type="WBParaSite" id="PSAMB.scaffold2120size25240.g16503.t1"/>
    </source>
</evidence>
<dbReference type="WBParaSite" id="PSAMB.scaffold2120size25240.g16503.t1">
    <property type="protein sequence ID" value="PSAMB.scaffold2120size25240.g16503.t1"/>
    <property type="gene ID" value="PSAMB.scaffold2120size25240.g16503"/>
</dbReference>
<dbReference type="AlphaFoldDB" id="A0A914VKD4"/>
<evidence type="ECO:0000259" key="3">
    <source>
        <dbReference type="Pfam" id="PF12516"/>
    </source>
</evidence>
<dbReference type="InterPro" id="IPR039630">
    <property type="entry name" value="FAM149"/>
</dbReference>
<evidence type="ECO:0000313" key="4">
    <source>
        <dbReference type="Proteomes" id="UP000887566"/>
    </source>
</evidence>
<dbReference type="Pfam" id="PF12516">
    <property type="entry name" value="DUF3719"/>
    <property type="match status" value="1"/>
</dbReference>
<reference evidence="5" key="1">
    <citation type="submission" date="2022-11" db="UniProtKB">
        <authorList>
            <consortium name="WormBaseParasite"/>
        </authorList>
    </citation>
    <scope>IDENTIFICATION</scope>
</reference>
<dbReference type="PANTHER" id="PTHR31997">
    <property type="entry name" value="AGAP003710-PA"/>
    <property type="match status" value="1"/>
</dbReference>
<accession>A0A914VKD4</accession>
<dbReference type="PANTHER" id="PTHR31997:SF1">
    <property type="entry name" value="AGAP003710-PA"/>
    <property type="match status" value="1"/>
</dbReference>
<proteinExistence type="inferred from homology"/>
<comment type="similarity">
    <text evidence="1">Belongs to the FAM149 family.</text>
</comment>
<feature type="region of interest" description="Disordered" evidence="2">
    <location>
        <begin position="416"/>
        <end position="452"/>
    </location>
</feature>
<feature type="compositionally biased region" description="Basic residues" evidence="2">
    <location>
        <begin position="155"/>
        <end position="166"/>
    </location>
</feature>
<feature type="domain" description="DUF3719" evidence="3">
    <location>
        <begin position="102"/>
        <end position="157"/>
    </location>
</feature>
<feature type="compositionally biased region" description="Basic and acidic residues" evidence="2">
    <location>
        <begin position="431"/>
        <end position="440"/>
    </location>
</feature>
<protein>
    <submittedName>
        <fullName evidence="5">DUF3719 domain-containing protein</fullName>
    </submittedName>
</protein>
<feature type="region of interest" description="Disordered" evidence="2">
    <location>
        <begin position="327"/>
        <end position="380"/>
    </location>
</feature>
<keyword evidence="4" id="KW-1185">Reference proteome</keyword>
<organism evidence="4 5">
    <name type="scientific">Plectus sambesii</name>
    <dbReference type="NCBI Taxonomy" id="2011161"/>
    <lineage>
        <taxon>Eukaryota</taxon>
        <taxon>Metazoa</taxon>
        <taxon>Ecdysozoa</taxon>
        <taxon>Nematoda</taxon>
        <taxon>Chromadorea</taxon>
        <taxon>Plectida</taxon>
        <taxon>Plectina</taxon>
        <taxon>Plectoidea</taxon>
        <taxon>Plectidae</taxon>
        <taxon>Plectus</taxon>
    </lineage>
</organism>